<dbReference type="GeneID" id="33324627"/>
<organism evidence="1 2">
    <name type="scientific">Thermococcus celer Vu 13 = JCM 8558</name>
    <dbReference type="NCBI Taxonomy" id="1293037"/>
    <lineage>
        <taxon>Archaea</taxon>
        <taxon>Methanobacteriati</taxon>
        <taxon>Methanobacteriota</taxon>
        <taxon>Thermococci</taxon>
        <taxon>Thermococcales</taxon>
        <taxon>Thermococcaceae</taxon>
        <taxon>Thermococcus</taxon>
    </lineage>
</organism>
<dbReference type="InterPro" id="IPR011990">
    <property type="entry name" value="TPR-like_helical_dom_sf"/>
</dbReference>
<dbReference type="Gene3D" id="1.25.40.10">
    <property type="entry name" value="Tetratricopeptide repeat domain"/>
    <property type="match status" value="1"/>
</dbReference>
<evidence type="ECO:0000313" key="1">
    <source>
        <dbReference type="EMBL" id="ASI99439.1"/>
    </source>
</evidence>
<dbReference type="OrthoDB" id="86142at2157"/>
<evidence type="ECO:0000313" key="2">
    <source>
        <dbReference type="Proteomes" id="UP000197156"/>
    </source>
</evidence>
<dbReference type="Proteomes" id="UP000197156">
    <property type="component" value="Chromosome"/>
</dbReference>
<proteinExistence type="predicted"/>
<dbReference type="AlphaFoldDB" id="A0A218P3D9"/>
<accession>A0A218P3D9</accession>
<name>A0A218P3D9_THECE</name>
<dbReference type="KEGG" id="tce:A3L02_07660"/>
<dbReference type="EMBL" id="CP014854">
    <property type="protein sequence ID" value="ASI99439.1"/>
    <property type="molecule type" value="Genomic_DNA"/>
</dbReference>
<gene>
    <name evidence="1" type="ORF">A3L02_07660</name>
</gene>
<reference evidence="1 2" key="1">
    <citation type="submission" date="2016-03" db="EMBL/GenBank/DDBJ databases">
        <title>Complete genome sequence of Thermococcus celer.</title>
        <authorList>
            <person name="Oger P.M."/>
        </authorList>
    </citation>
    <scope>NUCLEOTIDE SEQUENCE [LARGE SCALE GENOMIC DNA]</scope>
    <source>
        <strain evidence="1 2">Vu 13</strain>
    </source>
</reference>
<protein>
    <submittedName>
        <fullName evidence="1">Uncharacterized protein</fullName>
    </submittedName>
</protein>
<keyword evidence="2" id="KW-1185">Reference proteome</keyword>
<dbReference type="SUPFAM" id="SSF48452">
    <property type="entry name" value="TPR-like"/>
    <property type="match status" value="1"/>
</dbReference>
<dbReference type="RefSeq" id="WP_088863366.1">
    <property type="nucleotide sequence ID" value="NZ_CP014854.1"/>
</dbReference>
<sequence>MMAKEEIELLIEKGYYEEALSRIHELEDPLDRIEALTEVALAIHLSDGPQEWIPDIVEDAMYIAKKLKDPTDRIVAYSTIASSLSIMGYEEDAMNLFTRAIDETESVRDPIERGALLSELAYHLALAGHTESAIELFDVAFDTIMGAEVSYSLKVDGIIRIGNLLEKAGDRLPADGALPLYRMAFDIFDKLHVNQRAAVVEKKIELAETVYDVGLPSIRQALLEGRYHYALALIGRNYTGVSRLIGELEVALWMKRMNSLEYPDVVDRAFEGCRNPRFTEENVQKIAALLTELGSLKRALEFARAIKDVRKRSDALRAIALKLAERKEFDEAREIAGAIPDPEVKAETIMEIGAIGEER</sequence>